<dbReference type="AlphaFoldDB" id="A0A7S1GRY8"/>
<protein>
    <submittedName>
        <fullName evidence="2">Uncharacterized protein</fullName>
    </submittedName>
</protein>
<accession>A0A7S1GRY8</accession>
<evidence type="ECO:0000313" key="2">
    <source>
        <dbReference type="EMBL" id="CAD8944656.1"/>
    </source>
</evidence>
<feature type="region of interest" description="Disordered" evidence="1">
    <location>
        <begin position="51"/>
        <end position="116"/>
    </location>
</feature>
<dbReference type="EMBL" id="HBFW01024734">
    <property type="protein sequence ID" value="CAD8944656.1"/>
    <property type="molecule type" value="Transcribed_RNA"/>
</dbReference>
<sequence length="353" mass="39765">MMTHRSEDIKSSRINRAPLTLIASHQRTTVQDVSTDRRRHCIVVLEEDQGKQRLQQTRMGHQTRRDKQGSDTFTNHRKKKKKRNENENGHDDDNGGKNESCLMMDSPTKKPRMSPKRSTTILSAGQQCSLQYRDKGAQMVKTCTIEEVPSDLVVVKWNESPDLYTMESVADVECRSSESVELPSSSTDVTTDDATAADDAATKSTAHHYFLRDKEHGGAANPVTLITKQEDLPTDLIPVKWHKYINVFSLEHCSNLTALDHMEECSSEQVKETRPGGGRNRINSPTVVGCSGTLQQDEFPVGKQCSLIWEMDGCAYPVEIVASRDTISSSTRAFKWIGFEEWGIEYAETHQFL</sequence>
<evidence type="ECO:0000256" key="1">
    <source>
        <dbReference type="SAM" id="MobiDB-lite"/>
    </source>
</evidence>
<feature type="compositionally biased region" description="Basic and acidic residues" evidence="1">
    <location>
        <begin position="84"/>
        <end position="96"/>
    </location>
</feature>
<proteinExistence type="predicted"/>
<name>A0A7S1GRY8_CYCTE</name>
<gene>
    <name evidence="2" type="ORF">CTEN0397_LOCUS15860</name>
</gene>
<reference evidence="2" key="1">
    <citation type="submission" date="2021-01" db="EMBL/GenBank/DDBJ databases">
        <authorList>
            <person name="Corre E."/>
            <person name="Pelletier E."/>
            <person name="Niang G."/>
            <person name="Scheremetjew M."/>
            <person name="Finn R."/>
            <person name="Kale V."/>
            <person name="Holt S."/>
            <person name="Cochrane G."/>
            <person name="Meng A."/>
            <person name="Brown T."/>
            <person name="Cohen L."/>
        </authorList>
    </citation>
    <scope>NUCLEOTIDE SEQUENCE</scope>
    <source>
        <strain evidence="2">ECT3854</strain>
    </source>
</reference>
<organism evidence="2">
    <name type="scientific">Cyclophora tenuis</name>
    <name type="common">Marine diatom</name>
    <dbReference type="NCBI Taxonomy" id="216820"/>
    <lineage>
        <taxon>Eukaryota</taxon>
        <taxon>Sar</taxon>
        <taxon>Stramenopiles</taxon>
        <taxon>Ochrophyta</taxon>
        <taxon>Bacillariophyta</taxon>
        <taxon>Fragilariophyceae</taxon>
        <taxon>Fragilariophycidae</taxon>
        <taxon>Cyclophorales</taxon>
        <taxon>Cyclophoraceae</taxon>
        <taxon>Cyclophora</taxon>
    </lineage>
</organism>